<dbReference type="Proteomes" id="UP000238375">
    <property type="component" value="Unassembled WGS sequence"/>
</dbReference>
<sequence length="146" mass="15713">MKLGRIGIWLSVALVGFFAACRHAAPIPAVPDGYIELKAGTTVPVIDGISVVVDTAGISYCPKPVICLVPNSVHASIRLVKAQSSQRVRLFDLLTGTVYRPNEINRTDSIRLDLAGQSYKVILKGQYLGEVDGQSTGRPILLVSRL</sequence>
<comment type="caution">
    <text evidence="2">The sequence shown here is derived from an EMBL/GenBank/DDBJ whole genome shotgun (WGS) entry which is preliminary data.</text>
</comment>
<organism evidence="2 3">
    <name type="scientific">Spirosoma oryzae</name>
    <dbReference type="NCBI Taxonomy" id="1469603"/>
    <lineage>
        <taxon>Bacteria</taxon>
        <taxon>Pseudomonadati</taxon>
        <taxon>Bacteroidota</taxon>
        <taxon>Cytophagia</taxon>
        <taxon>Cytophagales</taxon>
        <taxon>Cytophagaceae</taxon>
        <taxon>Spirosoma</taxon>
    </lineage>
</organism>
<gene>
    <name evidence="2" type="ORF">CLV58_11666</name>
</gene>
<accession>A0A2T0SMR4</accession>
<feature type="chain" id="PRO_5015730604" evidence="1">
    <location>
        <begin position="25"/>
        <end position="146"/>
    </location>
</feature>
<evidence type="ECO:0000313" key="3">
    <source>
        <dbReference type="Proteomes" id="UP000238375"/>
    </source>
</evidence>
<feature type="signal peptide" evidence="1">
    <location>
        <begin position="1"/>
        <end position="24"/>
    </location>
</feature>
<dbReference type="PROSITE" id="PS51257">
    <property type="entry name" value="PROKAR_LIPOPROTEIN"/>
    <property type="match status" value="1"/>
</dbReference>
<protein>
    <submittedName>
        <fullName evidence="2">Uncharacterized protein</fullName>
    </submittedName>
</protein>
<name>A0A2T0SMR4_9BACT</name>
<dbReference type="EMBL" id="PVTE01000016">
    <property type="protein sequence ID" value="PRY34673.1"/>
    <property type="molecule type" value="Genomic_DNA"/>
</dbReference>
<proteinExistence type="predicted"/>
<evidence type="ECO:0000313" key="2">
    <source>
        <dbReference type="EMBL" id="PRY34673.1"/>
    </source>
</evidence>
<keyword evidence="1" id="KW-0732">Signal</keyword>
<evidence type="ECO:0000256" key="1">
    <source>
        <dbReference type="SAM" id="SignalP"/>
    </source>
</evidence>
<keyword evidence="3" id="KW-1185">Reference proteome</keyword>
<dbReference type="AlphaFoldDB" id="A0A2T0SMR4"/>
<reference evidence="2 3" key="1">
    <citation type="submission" date="2018-03" db="EMBL/GenBank/DDBJ databases">
        <title>Genomic Encyclopedia of Archaeal and Bacterial Type Strains, Phase II (KMG-II): from individual species to whole genera.</title>
        <authorList>
            <person name="Goeker M."/>
        </authorList>
    </citation>
    <scope>NUCLEOTIDE SEQUENCE [LARGE SCALE GENOMIC DNA]</scope>
    <source>
        <strain evidence="2 3">DSM 28354</strain>
    </source>
</reference>